<comment type="caution">
    <text evidence="2">The sequence shown here is derived from an EMBL/GenBank/DDBJ whole genome shotgun (WGS) entry which is preliminary data.</text>
</comment>
<dbReference type="RefSeq" id="WP_369177257.1">
    <property type="nucleotide sequence ID" value="NZ_OZ156463.1"/>
</dbReference>
<dbReference type="InterPro" id="IPR003787">
    <property type="entry name" value="Sulphur_relay_DsrE/F-like"/>
</dbReference>
<reference evidence="2 3" key="1">
    <citation type="submission" date="2020-05" db="EMBL/GenBank/DDBJ databases">
        <title>Horizontal transmission and recombination maintain forever young bacterial symbiont genomes.</title>
        <authorList>
            <person name="Russell S.L."/>
            <person name="Pepper-Tunick E."/>
            <person name="Svedberg J."/>
            <person name="Byrne A."/>
            <person name="Ruelas Castillo J."/>
            <person name="Vollmers C."/>
            <person name="Beinart R.A."/>
            <person name="Corbett-Detig R."/>
        </authorList>
    </citation>
    <scope>NUCLEOTIDE SEQUENCE [LARGE SCALE GENOMIC DNA]</scope>
    <source>
        <strain evidence="2">455</strain>
    </source>
</reference>
<evidence type="ECO:0000256" key="1">
    <source>
        <dbReference type="SAM" id="SignalP"/>
    </source>
</evidence>
<dbReference type="PANTHER" id="PTHR37691">
    <property type="entry name" value="BLR3518 PROTEIN"/>
    <property type="match status" value="1"/>
</dbReference>
<proteinExistence type="predicted"/>
<feature type="chain" id="PRO_5032747746" evidence="1">
    <location>
        <begin position="21"/>
        <end position="138"/>
    </location>
</feature>
<dbReference type="EMBL" id="JACCHT010000002">
    <property type="protein sequence ID" value="NYT28368.1"/>
    <property type="molecule type" value="Genomic_DNA"/>
</dbReference>
<keyword evidence="1" id="KW-0732">Signal</keyword>
<dbReference type="Pfam" id="PF02635">
    <property type="entry name" value="DsrE"/>
    <property type="match status" value="1"/>
</dbReference>
<sequence>MKKILLGITTLILLTLNVQAANPKYVIQVSTDDARTQKIALNNAVNLQKHYGGADKVDIEIVAFGPGLGILTTNNKNSSRVERMALNNIKFSACQNTMRGFKKKKGHFPTLTDGVDKTPAGVVRIGELQQQGYSYIRP</sequence>
<feature type="signal peptide" evidence="1">
    <location>
        <begin position="1"/>
        <end position="20"/>
    </location>
</feature>
<evidence type="ECO:0000313" key="2">
    <source>
        <dbReference type="EMBL" id="NYT28368.1"/>
    </source>
</evidence>
<dbReference type="Proteomes" id="UP000568751">
    <property type="component" value="Unassembled WGS sequence"/>
</dbReference>
<organism evidence="2 3">
    <name type="scientific">Candidatus Thiodubiliella endoseptemdiera</name>
    <dbReference type="NCBI Taxonomy" id="2738886"/>
    <lineage>
        <taxon>Bacteria</taxon>
        <taxon>Pseudomonadati</taxon>
        <taxon>Pseudomonadota</taxon>
        <taxon>Gammaproteobacteria</taxon>
        <taxon>Candidatus Pseudothioglobaceae</taxon>
        <taxon>Candidatus Thiodubiliella</taxon>
    </lineage>
</organism>
<dbReference type="SUPFAM" id="SSF75169">
    <property type="entry name" value="DsrEFH-like"/>
    <property type="match status" value="1"/>
</dbReference>
<evidence type="ECO:0000313" key="3">
    <source>
        <dbReference type="Proteomes" id="UP000568751"/>
    </source>
</evidence>
<dbReference type="PANTHER" id="PTHR37691:SF1">
    <property type="entry name" value="BLR3518 PROTEIN"/>
    <property type="match status" value="1"/>
</dbReference>
<dbReference type="AlphaFoldDB" id="A0A853F4D9"/>
<dbReference type="InterPro" id="IPR027396">
    <property type="entry name" value="DsrEFH-like"/>
</dbReference>
<protein>
    <submittedName>
        <fullName evidence="2">DsrE family protein</fullName>
    </submittedName>
</protein>
<name>A0A853F4D9_9GAMM</name>
<accession>A0A853F4D9</accession>
<gene>
    <name evidence="2" type="ORF">H0A76_11175</name>
</gene>
<dbReference type="Gene3D" id="3.40.1260.10">
    <property type="entry name" value="DsrEFH-like"/>
    <property type="match status" value="1"/>
</dbReference>